<evidence type="ECO:0000313" key="1">
    <source>
        <dbReference type="EMBL" id="GKV49666.1"/>
    </source>
</evidence>
<dbReference type="Proteomes" id="UP001054252">
    <property type="component" value="Unassembled WGS sequence"/>
</dbReference>
<dbReference type="AlphaFoldDB" id="A0AAV5MID7"/>
<name>A0AAV5MID7_9ROSI</name>
<sequence>MLFALGLKWLTSREYGLIVQFTSRMTLMCLNYKYRNTIYTINPDELNVLVFQVQALPVVYLKQEVETLVPAWLNALGGAASDYLEQEPQQGDGNGVKRVIMDICKGRMGEF</sequence>
<keyword evidence="2" id="KW-1185">Reference proteome</keyword>
<dbReference type="EMBL" id="BPVZ01000311">
    <property type="protein sequence ID" value="GKV49666.1"/>
    <property type="molecule type" value="Genomic_DNA"/>
</dbReference>
<reference evidence="1 2" key="1">
    <citation type="journal article" date="2021" name="Commun. Biol.">
        <title>The genome of Shorea leprosula (Dipterocarpaceae) highlights the ecological relevance of drought in aseasonal tropical rainforests.</title>
        <authorList>
            <person name="Ng K.K.S."/>
            <person name="Kobayashi M.J."/>
            <person name="Fawcett J.A."/>
            <person name="Hatakeyama M."/>
            <person name="Paape T."/>
            <person name="Ng C.H."/>
            <person name="Ang C.C."/>
            <person name="Tnah L.H."/>
            <person name="Lee C.T."/>
            <person name="Nishiyama T."/>
            <person name="Sese J."/>
            <person name="O'Brien M.J."/>
            <person name="Copetti D."/>
            <person name="Mohd Noor M.I."/>
            <person name="Ong R.C."/>
            <person name="Putra M."/>
            <person name="Sireger I.Z."/>
            <person name="Indrioko S."/>
            <person name="Kosugi Y."/>
            <person name="Izuno A."/>
            <person name="Isagi Y."/>
            <person name="Lee S.L."/>
            <person name="Shimizu K.K."/>
        </authorList>
    </citation>
    <scope>NUCLEOTIDE SEQUENCE [LARGE SCALE GENOMIC DNA]</scope>
    <source>
        <strain evidence="1">214</strain>
    </source>
</reference>
<organism evidence="1 2">
    <name type="scientific">Rubroshorea leprosula</name>
    <dbReference type="NCBI Taxonomy" id="152421"/>
    <lineage>
        <taxon>Eukaryota</taxon>
        <taxon>Viridiplantae</taxon>
        <taxon>Streptophyta</taxon>
        <taxon>Embryophyta</taxon>
        <taxon>Tracheophyta</taxon>
        <taxon>Spermatophyta</taxon>
        <taxon>Magnoliopsida</taxon>
        <taxon>eudicotyledons</taxon>
        <taxon>Gunneridae</taxon>
        <taxon>Pentapetalae</taxon>
        <taxon>rosids</taxon>
        <taxon>malvids</taxon>
        <taxon>Malvales</taxon>
        <taxon>Dipterocarpaceae</taxon>
        <taxon>Rubroshorea</taxon>
    </lineage>
</organism>
<accession>A0AAV5MID7</accession>
<proteinExistence type="predicted"/>
<comment type="caution">
    <text evidence="1">The sequence shown here is derived from an EMBL/GenBank/DDBJ whole genome shotgun (WGS) entry which is preliminary data.</text>
</comment>
<evidence type="ECO:0000313" key="2">
    <source>
        <dbReference type="Proteomes" id="UP001054252"/>
    </source>
</evidence>
<gene>
    <name evidence="1" type="ORF">SLEP1_g56404</name>
</gene>
<protein>
    <submittedName>
        <fullName evidence="1">Uncharacterized protein</fullName>
    </submittedName>
</protein>